<organism evidence="1 2">
    <name type="scientific">Pantoea coffeiphila</name>
    <dbReference type="NCBI Taxonomy" id="1465635"/>
    <lineage>
        <taxon>Bacteria</taxon>
        <taxon>Pseudomonadati</taxon>
        <taxon>Pseudomonadota</taxon>
        <taxon>Gammaproteobacteria</taxon>
        <taxon>Enterobacterales</taxon>
        <taxon>Erwiniaceae</taxon>
        <taxon>Pantoea</taxon>
    </lineage>
</organism>
<protein>
    <recommendedName>
        <fullName evidence="3">Transposase</fullName>
    </recommendedName>
</protein>
<accession>A0A2S9IF13</accession>
<name>A0A2S9IF13_9GAMM</name>
<dbReference type="Proteomes" id="UP000239181">
    <property type="component" value="Unassembled WGS sequence"/>
</dbReference>
<sequence length="64" mass="7403">MFSFASKYKEGRLHAFTMVAHAVKSVIWLRILGSYDGLNTLSMLNEGIYKAQFRHRKQALNNEI</sequence>
<gene>
    <name evidence="1" type="ORF">CQW29_06085</name>
</gene>
<comment type="caution">
    <text evidence="1">The sequence shown here is derived from an EMBL/GenBank/DDBJ whole genome shotgun (WGS) entry which is preliminary data.</text>
</comment>
<dbReference type="AlphaFoldDB" id="A0A2S9IF13"/>
<evidence type="ECO:0000313" key="2">
    <source>
        <dbReference type="Proteomes" id="UP000239181"/>
    </source>
</evidence>
<keyword evidence="2" id="KW-1185">Reference proteome</keyword>
<dbReference type="EMBL" id="PDET01000003">
    <property type="protein sequence ID" value="PRD16377.1"/>
    <property type="molecule type" value="Genomic_DNA"/>
</dbReference>
<reference evidence="1 2" key="1">
    <citation type="submission" date="2017-10" db="EMBL/GenBank/DDBJ databases">
        <title>Draft genome of two endophytic bacteria isolated from 'guarana' Paullinia cupana (Mart.) Ducke.</title>
        <authorList>
            <person name="Siqueira K.A."/>
            <person name="Liotti R.G."/>
            <person name="Mendes T.A."/>
            <person name="Soares M.A."/>
        </authorList>
    </citation>
    <scope>NUCLEOTIDE SEQUENCE [LARGE SCALE GENOMIC DNA]</scope>
    <source>
        <strain evidence="1 2">342</strain>
    </source>
</reference>
<evidence type="ECO:0008006" key="3">
    <source>
        <dbReference type="Google" id="ProtNLM"/>
    </source>
</evidence>
<proteinExistence type="predicted"/>
<evidence type="ECO:0000313" key="1">
    <source>
        <dbReference type="EMBL" id="PRD16377.1"/>
    </source>
</evidence>